<sequence length="65" mass="7311">MEQRRSSLVTMKTTAVFGRIAPQLKNMRFAPKFIPTIQADLALLRPLNTERLSVQASPMPSNLRA</sequence>
<gene>
    <name evidence="1" type="ordered locus">Sinac_2327</name>
</gene>
<accession>L0DB76</accession>
<proteinExistence type="predicted"/>
<keyword evidence="2" id="KW-1185">Reference proteome</keyword>
<organism evidence="1 2">
    <name type="scientific">Singulisphaera acidiphila (strain ATCC BAA-1392 / DSM 18658 / VKM B-2454 / MOB10)</name>
    <dbReference type="NCBI Taxonomy" id="886293"/>
    <lineage>
        <taxon>Bacteria</taxon>
        <taxon>Pseudomonadati</taxon>
        <taxon>Planctomycetota</taxon>
        <taxon>Planctomycetia</taxon>
        <taxon>Isosphaerales</taxon>
        <taxon>Isosphaeraceae</taxon>
        <taxon>Singulisphaera</taxon>
    </lineage>
</organism>
<dbReference type="KEGG" id="saci:Sinac_2327"/>
<name>L0DB76_SINAD</name>
<dbReference type="Proteomes" id="UP000010798">
    <property type="component" value="Chromosome"/>
</dbReference>
<dbReference type="HOGENOM" id="CLU_2847479_0_0_0"/>
<dbReference type="EMBL" id="CP003364">
    <property type="protein sequence ID" value="AGA26639.1"/>
    <property type="molecule type" value="Genomic_DNA"/>
</dbReference>
<evidence type="ECO:0000313" key="1">
    <source>
        <dbReference type="EMBL" id="AGA26639.1"/>
    </source>
</evidence>
<dbReference type="AlphaFoldDB" id="L0DB76"/>
<protein>
    <submittedName>
        <fullName evidence="1">Uncharacterized protein</fullName>
    </submittedName>
</protein>
<evidence type="ECO:0000313" key="2">
    <source>
        <dbReference type="Proteomes" id="UP000010798"/>
    </source>
</evidence>
<reference evidence="1 2" key="1">
    <citation type="submission" date="2012-02" db="EMBL/GenBank/DDBJ databases">
        <title>Complete sequence of chromosome of Singulisphaera acidiphila DSM 18658.</title>
        <authorList>
            <consortium name="US DOE Joint Genome Institute (JGI-PGF)"/>
            <person name="Lucas S."/>
            <person name="Copeland A."/>
            <person name="Lapidus A."/>
            <person name="Glavina del Rio T."/>
            <person name="Dalin E."/>
            <person name="Tice H."/>
            <person name="Bruce D."/>
            <person name="Goodwin L."/>
            <person name="Pitluck S."/>
            <person name="Peters L."/>
            <person name="Ovchinnikova G."/>
            <person name="Chertkov O."/>
            <person name="Kyrpides N."/>
            <person name="Mavromatis K."/>
            <person name="Ivanova N."/>
            <person name="Brettin T."/>
            <person name="Detter J.C."/>
            <person name="Han C."/>
            <person name="Larimer F."/>
            <person name="Land M."/>
            <person name="Hauser L."/>
            <person name="Markowitz V."/>
            <person name="Cheng J.-F."/>
            <person name="Hugenholtz P."/>
            <person name="Woyke T."/>
            <person name="Wu D."/>
            <person name="Tindall B."/>
            <person name="Pomrenke H."/>
            <person name="Brambilla E."/>
            <person name="Klenk H.-P."/>
            <person name="Eisen J.A."/>
        </authorList>
    </citation>
    <scope>NUCLEOTIDE SEQUENCE [LARGE SCALE GENOMIC DNA]</scope>
    <source>
        <strain evidence="2">ATCC BAA-1392 / DSM 18658 / VKM B-2454 / MOB10</strain>
    </source>
</reference>